<evidence type="ECO:0000256" key="1">
    <source>
        <dbReference type="SAM" id="MobiDB-lite"/>
    </source>
</evidence>
<dbReference type="EMBL" id="JANPWB010000007">
    <property type="protein sequence ID" value="KAJ1174601.1"/>
    <property type="molecule type" value="Genomic_DNA"/>
</dbReference>
<evidence type="ECO:0000313" key="3">
    <source>
        <dbReference type="Proteomes" id="UP001066276"/>
    </source>
</evidence>
<feature type="compositionally biased region" description="Basic and acidic residues" evidence="1">
    <location>
        <begin position="21"/>
        <end position="49"/>
    </location>
</feature>
<proteinExistence type="predicted"/>
<organism evidence="2 3">
    <name type="scientific">Pleurodeles waltl</name>
    <name type="common">Iberian ribbed newt</name>
    <dbReference type="NCBI Taxonomy" id="8319"/>
    <lineage>
        <taxon>Eukaryota</taxon>
        <taxon>Metazoa</taxon>
        <taxon>Chordata</taxon>
        <taxon>Craniata</taxon>
        <taxon>Vertebrata</taxon>
        <taxon>Euteleostomi</taxon>
        <taxon>Amphibia</taxon>
        <taxon>Batrachia</taxon>
        <taxon>Caudata</taxon>
        <taxon>Salamandroidea</taxon>
        <taxon>Salamandridae</taxon>
        <taxon>Pleurodelinae</taxon>
        <taxon>Pleurodeles</taxon>
    </lineage>
</organism>
<feature type="region of interest" description="Disordered" evidence="1">
    <location>
        <begin position="141"/>
        <end position="163"/>
    </location>
</feature>
<comment type="caution">
    <text evidence="2">The sequence shown here is derived from an EMBL/GenBank/DDBJ whole genome shotgun (WGS) entry which is preliminary data.</text>
</comment>
<protein>
    <submittedName>
        <fullName evidence="2">Uncharacterized protein</fullName>
    </submittedName>
</protein>
<keyword evidence="3" id="KW-1185">Reference proteome</keyword>
<name>A0AAV7TDX5_PLEWA</name>
<feature type="compositionally biased region" description="Basic residues" evidence="1">
    <location>
        <begin position="1"/>
        <end position="10"/>
    </location>
</feature>
<dbReference type="AlphaFoldDB" id="A0AAV7TDX5"/>
<feature type="region of interest" description="Disordered" evidence="1">
    <location>
        <begin position="1"/>
        <end position="51"/>
    </location>
</feature>
<accession>A0AAV7TDX5</accession>
<evidence type="ECO:0000313" key="2">
    <source>
        <dbReference type="EMBL" id="KAJ1174601.1"/>
    </source>
</evidence>
<gene>
    <name evidence="2" type="ORF">NDU88_006421</name>
</gene>
<feature type="compositionally biased region" description="Basic and acidic residues" evidence="1">
    <location>
        <begin position="141"/>
        <end position="154"/>
    </location>
</feature>
<reference evidence="2" key="1">
    <citation type="journal article" date="2022" name="bioRxiv">
        <title>Sequencing and chromosome-scale assembly of the giantPleurodeles waltlgenome.</title>
        <authorList>
            <person name="Brown T."/>
            <person name="Elewa A."/>
            <person name="Iarovenko S."/>
            <person name="Subramanian E."/>
            <person name="Araus A.J."/>
            <person name="Petzold A."/>
            <person name="Susuki M."/>
            <person name="Suzuki K.-i.T."/>
            <person name="Hayashi T."/>
            <person name="Toyoda A."/>
            <person name="Oliveira C."/>
            <person name="Osipova E."/>
            <person name="Leigh N.D."/>
            <person name="Simon A."/>
            <person name="Yun M.H."/>
        </authorList>
    </citation>
    <scope>NUCLEOTIDE SEQUENCE</scope>
    <source>
        <strain evidence="2">20211129_DDA</strain>
        <tissue evidence="2">Liver</tissue>
    </source>
</reference>
<sequence length="163" mass="18776">MNRITCRRKHANEDKQEEEADGGRESENAYKGDEREAGGDREENWKQEVEGNACEPKVDTYQSCVEDVGGEHDMHCKQDKKAYAFVKVRDMAQECEEDTERARHVEKLISFQFQDPEAHHGPGTCPITGLRYIIIKKREKEVENDRTKKEESPPPKKGQLGIE</sequence>
<dbReference type="Proteomes" id="UP001066276">
    <property type="component" value="Chromosome 4_1"/>
</dbReference>